<organism evidence="2 3">
    <name type="scientific">Sulfurospirillum multivorans (strain DM 12446 / JCM 15788 / NBRC 109480)</name>
    <dbReference type="NCBI Taxonomy" id="1150621"/>
    <lineage>
        <taxon>Bacteria</taxon>
        <taxon>Pseudomonadati</taxon>
        <taxon>Campylobacterota</taxon>
        <taxon>Epsilonproteobacteria</taxon>
        <taxon>Campylobacterales</taxon>
        <taxon>Sulfurospirillaceae</taxon>
        <taxon>Sulfurospirillum</taxon>
    </lineage>
</organism>
<dbReference type="Proteomes" id="UP000019322">
    <property type="component" value="Chromosome"/>
</dbReference>
<evidence type="ECO:0000256" key="1">
    <source>
        <dbReference type="SAM" id="Phobius"/>
    </source>
</evidence>
<accession>A0AA86ARJ2</accession>
<keyword evidence="1" id="KW-0812">Transmembrane</keyword>
<sequence>MPRKKLAIIIFGIGTFCFIGSILFAVISNLFGAKENNVYSLLLGFPALVSILVAIFIDPKVNSQENYEYPQNNEFMNTQNSNILSDSAYCSVSGNTYHSDE</sequence>
<reference evidence="2 3" key="1">
    <citation type="journal article" date="2014" name="Environ. Microbiol.">
        <title>Insights into organohalide respiration and the versatile catabolism of Sulfurospirillum multivorans gained from comparative genomics and physiological studies.</title>
        <authorList>
            <person name="Goris T."/>
            <person name="Schubert T."/>
            <person name="Gadkari J."/>
            <person name="Wubet T."/>
            <person name="Tarkka M."/>
            <person name="Buscot F."/>
            <person name="Adrian L."/>
            <person name="Diekert G."/>
        </authorList>
    </citation>
    <scope>NUCLEOTIDE SEQUENCE [LARGE SCALE GENOMIC DNA]</scope>
    <source>
        <strain evidence="3">DM 12446 / JCM 15788 / NBRC 109480</strain>
    </source>
</reference>
<dbReference type="RefSeq" id="WP_025346293.1">
    <property type="nucleotide sequence ID" value="NZ_CP007201.1"/>
</dbReference>
<proteinExistence type="predicted"/>
<dbReference type="AlphaFoldDB" id="A0AA86ARJ2"/>
<evidence type="ECO:0000313" key="3">
    <source>
        <dbReference type="Proteomes" id="UP000019322"/>
    </source>
</evidence>
<dbReference type="KEGG" id="smul:SMUL_3247"/>
<dbReference type="EMBL" id="CP007201">
    <property type="protein sequence ID" value="AHJ14473.1"/>
    <property type="molecule type" value="Genomic_DNA"/>
</dbReference>
<keyword evidence="1" id="KW-0472">Membrane</keyword>
<feature type="transmembrane region" description="Helical" evidence="1">
    <location>
        <begin position="7"/>
        <end position="32"/>
    </location>
</feature>
<name>A0AA86ARJ2_SULMK</name>
<evidence type="ECO:0000313" key="2">
    <source>
        <dbReference type="EMBL" id="AHJ14473.1"/>
    </source>
</evidence>
<gene>
    <name evidence="2" type="ORF">SMUL_3247</name>
</gene>
<feature type="transmembrane region" description="Helical" evidence="1">
    <location>
        <begin position="38"/>
        <end position="57"/>
    </location>
</feature>
<protein>
    <submittedName>
        <fullName evidence="2">Membrane protein</fullName>
    </submittedName>
</protein>
<keyword evidence="1" id="KW-1133">Transmembrane helix</keyword>